<accession>A0ABS6XA08</accession>
<evidence type="ECO:0000256" key="1">
    <source>
        <dbReference type="SAM" id="SignalP"/>
    </source>
</evidence>
<evidence type="ECO:0000313" key="4">
    <source>
        <dbReference type="Proteomes" id="UP000774935"/>
    </source>
</evidence>
<dbReference type="InterPro" id="IPR026444">
    <property type="entry name" value="Secre_tail"/>
</dbReference>
<dbReference type="RefSeq" id="WP_199108513.1">
    <property type="nucleotide sequence ID" value="NZ_JAHWXQ010000001.1"/>
</dbReference>
<comment type="caution">
    <text evidence="3">The sequence shown here is derived from an EMBL/GenBank/DDBJ whole genome shotgun (WGS) entry which is preliminary data.</text>
</comment>
<dbReference type="Pfam" id="PF18962">
    <property type="entry name" value="Por_Secre_tail"/>
    <property type="match status" value="1"/>
</dbReference>
<dbReference type="NCBIfam" id="TIGR04183">
    <property type="entry name" value="Por_Secre_tail"/>
    <property type="match status" value="1"/>
</dbReference>
<protein>
    <submittedName>
        <fullName evidence="3">T9SS type A sorting domain-containing protein</fullName>
    </submittedName>
</protein>
<dbReference type="InterPro" id="IPR013783">
    <property type="entry name" value="Ig-like_fold"/>
</dbReference>
<dbReference type="Proteomes" id="UP000774935">
    <property type="component" value="Unassembled WGS sequence"/>
</dbReference>
<feature type="chain" id="PRO_5046386668" evidence="1">
    <location>
        <begin position="21"/>
        <end position="503"/>
    </location>
</feature>
<proteinExistence type="predicted"/>
<evidence type="ECO:0000313" key="3">
    <source>
        <dbReference type="EMBL" id="MBW3363936.1"/>
    </source>
</evidence>
<keyword evidence="4" id="KW-1185">Reference proteome</keyword>
<gene>
    <name evidence="3" type="ORF">KYK27_02695</name>
</gene>
<feature type="domain" description="Secretion system C-terminal sorting" evidence="2">
    <location>
        <begin position="423"/>
        <end position="502"/>
    </location>
</feature>
<keyword evidence="1" id="KW-0732">Signal</keyword>
<sequence length="503" mass="54166">MKPYIFSLLMIFLALQTVSAQDDQQPSGCSITDGCLNYSLNGATRHDADTYILSYTLTVNCDARLEYIAFELPEGSDADEPSNYFASQPDFTVEDGKSGKSNKIATDYNAIQFTAKQQTNISHGTSYTFEYPIAVEDYNKLSAIRVQAKVAGAAPSNITFDHRVCAPLPTTPENAMPECRIDLGAAVFGFTGATDNGDGTTALQFAIQNNTAENVTSVAIEVPGAPAGVTIVSDNNGSAYHANYKYKATYSDGILLFEAQNTNGYTDGNIDYFTFTMPTAAFNPEESFTISLATSAETIVTGFNTVTCEEDSPIAPLPVELLSFKGKATPSGIELKWETASESNNDRFEVERSVDGKSFEQIGSVDGAGTTSVKQNYNYTDHVSRTGTFYYRLRQVDFDGTQDYSKTIAVKLSSLPGGGKFAVYPNPALGTIVTVSVLGTGADVNGGVLQIVDMSGRVMLVHQVAAGSREIEVSLPELQLPKGMYVVNLLQGTDKQTQKLIIQ</sequence>
<evidence type="ECO:0000259" key="2">
    <source>
        <dbReference type="Pfam" id="PF18962"/>
    </source>
</evidence>
<dbReference type="EMBL" id="JAHWXQ010000001">
    <property type="protein sequence ID" value="MBW3363936.1"/>
    <property type="molecule type" value="Genomic_DNA"/>
</dbReference>
<reference evidence="3 4" key="1">
    <citation type="submission" date="2021-07" db="EMBL/GenBank/DDBJ databases">
        <authorList>
            <person name="Kim M.K."/>
        </authorList>
    </citation>
    <scope>NUCLEOTIDE SEQUENCE [LARGE SCALE GENOMIC DNA]</scope>
    <source>
        <strain evidence="3 4">HLY7-15</strain>
    </source>
</reference>
<feature type="signal peptide" evidence="1">
    <location>
        <begin position="1"/>
        <end position="20"/>
    </location>
</feature>
<dbReference type="Gene3D" id="2.60.40.10">
    <property type="entry name" value="Immunoglobulins"/>
    <property type="match status" value="1"/>
</dbReference>
<name>A0ABS6XA08_9BACT</name>
<organism evidence="3 4">
    <name type="scientific">Pontibacter populi</name>
    <dbReference type="NCBI Taxonomy" id="890055"/>
    <lineage>
        <taxon>Bacteria</taxon>
        <taxon>Pseudomonadati</taxon>
        <taxon>Bacteroidota</taxon>
        <taxon>Cytophagia</taxon>
        <taxon>Cytophagales</taxon>
        <taxon>Hymenobacteraceae</taxon>
        <taxon>Pontibacter</taxon>
    </lineage>
</organism>